<evidence type="ECO:0000313" key="4">
    <source>
        <dbReference type="Proteomes" id="UP000184147"/>
    </source>
</evidence>
<evidence type="ECO:0000313" key="3">
    <source>
        <dbReference type="EMBL" id="SHF16771.1"/>
    </source>
</evidence>
<dbReference type="STRING" id="1124188.SAMN05444377_104163"/>
<dbReference type="InterPro" id="IPR019012">
    <property type="entry name" value="RNA_cap_Gua-N2-MeTrfase"/>
</dbReference>
<evidence type="ECO:0000259" key="1">
    <source>
        <dbReference type="Pfam" id="PF18096"/>
    </source>
</evidence>
<dbReference type="InterPro" id="IPR054168">
    <property type="entry name" value="PG_1098_Fer"/>
</dbReference>
<keyword evidence="4" id="KW-1185">Reference proteome</keyword>
<dbReference type="RefSeq" id="WP_073362364.1">
    <property type="nucleotide sequence ID" value="NZ_FQVQ01000004.1"/>
</dbReference>
<sequence length="394" mass="44475">MIDHSLLEPEVQDFINAHVNTPVSVLALQKNPFPHLDYKRILQQIESKAKAAQKLPTWFTTPLCLYPSKISIEQTSSEITASYKAQTIHGASLIDLTGGFGVDAYYFAQHFQSVVHCEHDAQLSAMVAHNSSTMGVHNLTFVSGDGLDFLRKSNTRFDWLYLDPSRRHEEKGKVFFLSDCAPNVPELVDEYFEYTDQILIKTAPLLDITAALHELKYVSEVQVIAVQNEVKELLFYLRKNTANPLQITAVTLFKTDNASLFTHEFGLRVPVELAAPQSYLYEPNAALMKSGGYDVLAHQLGLKKLHVHTHLFTATALIDYPGRRFQIRRVFPYQKATMKSLIGKKGHVATRNFPESVAELRKKWKIADGGASYWFFVTLEKGEKVVLETTKIGD</sequence>
<dbReference type="Pfam" id="PF09445">
    <property type="entry name" value="Methyltransf_15"/>
    <property type="match status" value="1"/>
</dbReference>
<dbReference type="InterPro" id="IPR029063">
    <property type="entry name" value="SAM-dependent_MTases_sf"/>
</dbReference>
<keyword evidence="3" id="KW-0489">Methyltransferase</keyword>
<feature type="domain" description="THUMP-like" evidence="1">
    <location>
        <begin position="322"/>
        <end position="390"/>
    </location>
</feature>
<dbReference type="Pfam" id="PF22013">
    <property type="entry name" value="PG_1098_Fer"/>
    <property type="match status" value="1"/>
</dbReference>
<dbReference type="SUPFAM" id="SSF53335">
    <property type="entry name" value="S-adenosyl-L-methionine-dependent methyltransferases"/>
    <property type="match status" value="1"/>
</dbReference>
<dbReference type="AlphaFoldDB" id="A0A1M4ZFI3"/>
<dbReference type="Pfam" id="PF18096">
    <property type="entry name" value="Thump_like"/>
    <property type="match status" value="1"/>
</dbReference>
<dbReference type="GO" id="GO:0008168">
    <property type="term" value="F:methyltransferase activity"/>
    <property type="evidence" value="ECO:0007669"/>
    <property type="project" value="UniProtKB-KW"/>
</dbReference>
<protein>
    <submittedName>
        <fullName evidence="3">RNA cap guanine-N2 methyltransferase</fullName>
    </submittedName>
</protein>
<reference evidence="3 4" key="1">
    <citation type="submission" date="2016-11" db="EMBL/GenBank/DDBJ databases">
        <authorList>
            <person name="Jaros S."/>
            <person name="Januszkiewicz K."/>
            <person name="Wedrychowicz H."/>
        </authorList>
    </citation>
    <scope>NUCLEOTIDE SEQUENCE [LARGE SCALE GENOMIC DNA]</scope>
    <source>
        <strain evidence="3 4">DSM 25660</strain>
    </source>
</reference>
<gene>
    <name evidence="3" type="ORF">SAMN05444377_104163</name>
</gene>
<evidence type="ECO:0000259" key="2">
    <source>
        <dbReference type="Pfam" id="PF22013"/>
    </source>
</evidence>
<dbReference type="Proteomes" id="UP000184147">
    <property type="component" value="Unassembled WGS sequence"/>
</dbReference>
<dbReference type="GO" id="GO:0036261">
    <property type="term" value="P:7-methylguanosine cap hypermethylation"/>
    <property type="evidence" value="ECO:0007669"/>
    <property type="project" value="InterPro"/>
</dbReference>
<accession>A0A1M4ZFI3</accession>
<name>A0A1M4ZFI3_9FLAO</name>
<proteinExistence type="predicted"/>
<dbReference type="Gene3D" id="1.10.10.1110">
    <property type="entry name" value="Methyltransferase PG1098, N-terminal domain"/>
    <property type="match status" value="1"/>
</dbReference>
<dbReference type="InterPro" id="IPR041497">
    <property type="entry name" value="Thump-like"/>
</dbReference>
<dbReference type="EMBL" id="FQVQ01000004">
    <property type="protein sequence ID" value="SHF16771.1"/>
    <property type="molecule type" value="Genomic_DNA"/>
</dbReference>
<keyword evidence="3" id="KW-0808">Transferase</keyword>
<dbReference type="Gene3D" id="3.40.50.150">
    <property type="entry name" value="Vaccinia Virus protein VP39"/>
    <property type="match status" value="1"/>
</dbReference>
<organism evidence="3 4">
    <name type="scientific">Flavobacterium fontis</name>
    <dbReference type="NCBI Taxonomy" id="1124188"/>
    <lineage>
        <taxon>Bacteria</taxon>
        <taxon>Pseudomonadati</taxon>
        <taxon>Bacteroidota</taxon>
        <taxon>Flavobacteriia</taxon>
        <taxon>Flavobacteriales</taxon>
        <taxon>Flavobacteriaceae</taxon>
        <taxon>Flavobacterium</taxon>
    </lineage>
</organism>
<feature type="domain" description="PG-1098 ferredoxin-like" evidence="2">
    <location>
        <begin position="279"/>
        <end position="321"/>
    </location>
</feature>